<dbReference type="CDD" id="cd00019">
    <property type="entry name" value="AP2Ec"/>
    <property type="match status" value="1"/>
</dbReference>
<evidence type="ECO:0000256" key="4">
    <source>
        <dbReference type="ARBA" id="ARBA00022723"/>
    </source>
</evidence>
<feature type="region of interest" description="Disordered" evidence="9">
    <location>
        <begin position="446"/>
        <end position="485"/>
    </location>
</feature>
<dbReference type="AlphaFoldDB" id="A0AAN6LXV8"/>
<dbReference type="HAMAP" id="MF_00152">
    <property type="entry name" value="Nfo"/>
    <property type="match status" value="1"/>
</dbReference>
<evidence type="ECO:0000256" key="7">
    <source>
        <dbReference type="ARBA" id="ARBA00022833"/>
    </source>
</evidence>
<dbReference type="PANTHER" id="PTHR21445:SF0">
    <property type="entry name" value="APURINIC-APYRIMIDINIC ENDONUCLEASE"/>
    <property type="match status" value="1"/>
</dbReference>
<evidence type="ECO:0000259" key="10">
    <source>
        <dbReference type="Pfam" id="PF01261"/>
    </source>
</evidence>
<feature type="region of interest" description="Disordered" evidence="9">
    <location>
        <begin position="1"/>
        <end position="45"/>
    </location>
</feature>
<protein>
    <recommendedName>
        <fullName evidence="3">Apurinic-apyrimidinic endonuclease 1</fullName>
    </recommendedName>
</protein>
<dbReference type="GO" id="GO:0005739">
    <property type="term" value="C:mitochondrion"/>
    <property type="evidence" value="ECO:0007669"/>
    <property type="project" value="TreeGrafter"/>
</dbReference>
<evidence type="ECO:0000256" key="6">
    <source>
        <dbReference type="ARBA" id="ARBA00022801"/>
    </source>
</evidence>
<evidence type="ECO:0000256" key="8">
    <source>
        <dbReference type="ARBA" id="ARBA00023204"/>
    </source>
</evidence>
<keyword evidence="7" id="KW-0862">Zinc</keyword>
<evidence type="ECO:0000313" key="11">
    <source>
        <dbReference type="EMBL" id="KAK3208122.1"/>
    </source>
</evidence>
<evidence type="ECO:0000256" key="9">
    <source>
        <dbReference type="SAM" id="MobiDB-lite"/>
    </source>
</evidence>
<dbReference type="GO" id="GO:0008081">
    <property type="term" value="F:phosphoric diester hydrolase activity"/>
    <property type="evidence" value="ECO:0007669"/>
    <property type="project" value="TreeGrafter"/>
</dbReference>
<gene>
    <name evidence="11" type="ORF">GRF29_96g1438738</name>
</gene>
<dbReference type="SMART" id="SM00518">
    <property type="entry name" value="AP2Ec"/>
    <property type="match status" value="1"/>
</dbReference>
<evidence type="ECO:0000256" key="3">
    <source>
        <dbReference type="ARBA" id="ARBA00021759"/>
    </source>
</evidence>
<evidence type="ECO:0000256" key="5">
    <source>
        <dbReference type="ARBA" id="ARBA00022763"/>
    </source>
</evidence>
<dbReference type="Gene3D" id="3.20.20.150">
    <property type="entry name" value="Divalent-metal-dependent TIM barrel enzymes"/>
    <property type="match status" value="1"/>
</dbReference>
<reference evidence="11 12" key="1">
    <citation type="submission" date="2021-02" db="EMBL/GenBank/DDBJ databases">
        <title>Genome assembly of Pseudopithomyces chartarum.</title>
        <authorList>
            <person name="Jauregui R."/>
            <person name="Singh J."/>
            <person name="Voisey C."/>
        </authorList>
    </citation>
    <scope>NUCLEOTIDE SEQUENCE [LARGE SCALE GENOMIC DNA]</scope>
    <source>
        <strain evidence="11 12">AGR01</strain>
    </source>
</reference>
<dbReference type="Proteomes" id="UP001280581">
    <property type="component" value="Unassembled WGS sequence"/>
</dbReference>
<feature type="compositionally biased region" description="Basic and acidic residues" evidence="9">
    <location>
        <begin position="446"/>
        <end position="463"/>
    </location>
</feature>
<dbReference type="PROSITE" id="PS51432">
    <property type="entry name" value="AP_NUCLEASE_F2_4"/>
    <property type="match status" value="1"/>
</dbReference>
<comment type="caution">
    <text evidence="11">The sequence shown here is derived from an EMBL/GenBank/DDBJ whole genome shotgun (WGS) entry which is preliminary data.</text>
</comment>
<feature type="domain" description="Xylose isomerase-like TIM barrel" evidence="10">
    <location>
        <begin position="153"/>
        <end position="422"/>
    </location>
</feature>
<organism evidence="11 12">
    <name type="scientific">Pseudopithomyces chartarum</name>
    <dbReference type="NCBI Taxonomy" id="1892770"/>
    <lineage>
        <taxon>Eukaryota</taxon>
        <taxon>Fungi</taxon>
        <taxon>Dikarya</taxon>
        <taxon>Ascomycota</taxon>
        <taxon>Pezizomycotina</taxon>
        <taxon>Dothideomycetes</taxon>
        <taxon>Pleosporomycetidae</taxon>
        <taxon>Pleosporales</taxon>
        <taxon>Massarineae</taxon>
        <taxon>Didymosphaeriaceae</taxon>
        <taxon>Pseudopithomyces</taxon>
    </lineage>
</organism>
<dbReference type="GO" id="GO:0005634">
    <property type="term" value="C:nucleus"/>
    <property type="evidence" value="ECO:0007669"/>
    <property type="project" value="TreeGrafter"/>
</dbReference>
<dbReference type="Pfam" id="PF01261">
    <property type="entry name" value="AP_endonuc_2"/>
    <property type="match status" value="1"/>
</dbReference>
<keyword evidence="6" id="KW-0378">Hydrolase</keyword>
<dbReference type="GO" id="GO:0008270">
    <property type="term" value="F:zinc ion binding"/>
    <property type="evidence" value="ECO:0007669"/>
    <property type="project" value="InterPro"/>
</dbReference>
<evidence type="ECO:0000256" key="1">
    <source>
        <dbReference type="ARBA" id="ARBA00001947"/>
    </source>
</evidence>
<dbReference type="FunFam" id="3.20.20.150:FF:000001">
    <property type="entry name" value="Probable endonuclease 4"/>
    <property type="match status" value="1"/>
</dbReference>
<feature type="compositionally biased region" description="Acidic residues" evidence="9">
    <location>
        <begin position="475"/>
        <end position="485"/>
    </location>
</feature>
<keyword evidence="4" id="KW-0479">Metal-binding</keyword>
<dbReference type="EMBL" id="WVTA01000008">
    <property type="protein sequence ID" value="KAK3208122.1"/>
    <property type="molecule type" value="Genomic_DNA"/>
</dbReference>
<keyword evidence="5" id="KW-0227">DNA damage</keyword>
<dbReference type="GO" id="GO:0003906">
    <property type="term" value="F:DNA-(apurinic or apyrimidinic site) endonuclease activity"/>
    <property type="evidence" value="ECO:0007669"/>
    <property type="project" value="TreeGrafter"/>
</dbReference>
<proteinExistence type="inferred from homology"/>
<evidence type="ECO:0000256" key="2">
    <source>
        <dbReference type="ARBA" id="ARBA00005340"/>
    </source>
</evidence>
<accession>A0AAN6LXV8</accession>
<dbReference type="InterPro" id="IPR001719">
    <property type="entry name" value="AP_endonuc_2"/>
</dbReference>
<dbReference type="GO" id="GO:0006284">
    <property type="term" value="P:base-excision repair"/>
    <property type="evidence" value="ECO:0007669"/>
    <property type="project" value="TreeGrafter"/>
</dbReference>
<name>A0AAN6LXV8_9PLEO</name>
<dbReference type="InterPro" id="IPR013022">
    <property type="entry name" value="Xyl_isomerase-like_TIM-brl"/>
</dbReference>
<sequence length="485" mass="53730">MSSGSSLSPAAGDARGPPDTVPDKVAVNDKKRKAATPVKTTVTKRVRKTATKEEVEIKNGASSAVSAEELTKPITAKTRGRKAKVEQMTVKEEEEIEKGEEKVVVKTKAKTTRKKKQETPIPPLAERTVGSALRIGAHVSAAGGIHNSITNLLHIGANAFALFLKSQRTWKNPDLDPQHAALFMDGCKEHNIAAAECCVPHGSYLVNLAHPDEERKKQAYDAFLDDLTRCHKTGIKYYNFHPGNSAATTREGGIKLIAEAINKAHKDPATGSVMPLLETMATLGNTIGGQFQDIADIIEHVEDKDRVGVCLDTCHVFAAGYDLRTPEAYEKTMTEFDDIIGLKYLKALHVNDSKAPVSSFRDLHARIGTGYLGLRSFHNLVNDKRLHGLPMVLETPIDKKDENGKKFEDKTVWAREIKMLEQLVDMDIECEQFKKWEAELFEEGVGERERIGEQVKKKAEKDTKPKKKRGKKVESEDEAEEDDDE</sequence>
<dbReference type="SUPFAM" id="SSF51658">
    <property type="entry name" value="Xylose isomerase-like"/>
    <property type="match status" value="1"/>
</dbReference>
<comment type="cofactor">
    <cofactor evidence="1">
        <name>Zn(2+)</name>
        <dbReference type="ChEBI" id="CHEBI:29105"/>
    </cofactor>
</comment>
<dbReference type="NCBIfam" id="TIGR00587">
    <property type="entry name" value="nfo"/>
    <property type="match status" value="1"/>
</dbReference>
<keyword evidence="8" id="KW-0234">DNA repair</keyword>
<dbReference type="GO" id="GO:0003677">
    <property type="term" value="F:DNA binding"/>
    <property type="evidence" value="ECO:0007669"/>
    <property type="project" value="InterPro"/>
</dbReference>
<dbReference type="InterPro" id="IPR036237">
    <property type="entry name" value="Xyl_isomerase-like_sf"/>
</dbReference>
<keyword evidence="12" id="KW-1185">Reference proteome</keyword>
<dbReference type="PROSITE" id="PS00730">
    <property type="entry name" value="AP_NUCLEASE_F2_2"/>
    <property type="match status" value="1"/>
</dbReference>
<dbReference type="PANTHER" id="PTHR21445">
    <property type="entry name" value="ENDONUCLEASE IV ENDODEOXYRIBONUCLEASE IV"/>
    <property type="match status" value="1"/>
</dbReference>
<evidence type="ECO:0000313" key="12">
    <source>
        <dbReference type="Proteomes" id="UP001280581"/>
    </source>
</evidence>
<comment type="similarity">
    <text evidence="2">Belongs to the AP endonuclease 2 family.</text>
</comment>
<dbReference type="InterPro" id="IPR018246">
    <property type="entry name" value="AP_endonuc_F2_Zn_BS"/>
</dbReference>